<dbReference type="Proteomes" id="UP000236316">
    <property type="component" value="Segment"/>
</dbReference>
<evidence type="ECO:0000313" key="2">
    <source>
        <dbReference type="Proteomes" id="UP000236316"/>
    </source>
</evidence>
<gene>
    <name evidence="1" type="ORF">ORPV_670</name>
</gene>
<sequence length="172" mass="19640">MEIIGKYIDDDALNYIREISKKGSSALIVLVGSKGGKTTMLNTLISSYPKFFNRIDYLDIHKECKNLYTFFQSNRTCSVVDAEKLQTLLCPVSILDMTGLMDELPLIISGLKLMLRHSDLKNKQRVIVIDSDIPNNSNALQQIDADIIRMKYKFVDRNPIRPNERCAIRNII</sequence>
<organism evidence="1">
    <name type="scientific">Orpheovirus IHUMI-LCC2</name>
    <dbReference type="NCBI Taxonomy" id="2023057"/>
    <lineage>
        <taxon>Viruses</taxon>
        <taxon>Varidnaviria</taxon>
        <taxon>Bamfordvirae</taxon>
        <taxon>Nucleocytoviricota</taxon>
        <taxon>Megaviricetes</taxon>
        <taxon>Pimascovirales</taxon>
        <taxon>Ocovirineae</taxon>
        <taxon>Orpheoviridae</taxon>
        <taxon>Alphaorpheovirus</taxon>
        <taxon>Alphaorpheovirus massiliense</taxon>
    </lineage>
</organism>
<proteinExistence type="predicted"/>
<dbReference type="GeneID" id="35382483"/>
<dbReference type="KEGG" id="vg:35382483"/>
<accession>A0A2I2L4W7</accession>
<reference evidence="1" key="1">
    <citation type="submission" date="2017-08" db="EMBL/GenBank/DDBJ databases">
        <authorList>
            <consortium name="Urmite Genomes"/>
        </authorList>
    </citation>
    <scope>NUCLEOTIDE SEQUENCE [LARGE SCALE GENOMIC DNA]</scope>
    <source>
        <strain evidence="1">IHUMI-LCC2</strain>
    </source>
</reference>
<dbReference type="RefSeq" id="YP_009448876.1">
    <property type="nucleotide sequence ID" value="NC_036594.1"/>
</dbReference>
<protein>
    <submittedName>
        <fullName evidence="1">Uncharacterized protein</fullName>
    </submittedName>
</protein>
<keyword evidence="2" id="KW-1185">Reference proteome</keyword>
<name>A0A2I2L4W7_9VIRU</name>
<evidence type="ECO:0000313" key="1">
    <source>
        <dbReference type="EMBL" id="SNW62574.1"/>
    </source>
</evidence>
<dbReference type="EMBL" id="LT906555">
    <property type="protein sequence ID" value="SNW62574.1"/>
    <property type="molecule type" value="Genomic_DNA"/>
</dbReference>